<dbReference type="GO" id="GO:0002639">
    <property type="term" value="P:positive regulation of immunoglobulin production"/>
    <property type="evidence" value="ECO:0007669"/>
    <property type="project" value="Ensembl"/>
</dbReference>
<dbReference type="GO" id="GO:0030225">
    <property type="term" value="P:macrophage differentiation"/>
    <property type="evidence" value="ECO:0007669"/>
    <property type="project" value="Ensembl"/>
</dbReference>
<evidence type="ECO:0000259" key="16">
    <source>
        <dbReference type="Pfam" id="PF15095"/>
    </source>
</evidence>
<proteinExistence type="inferred from homology"/>
<dbReference type="GO" id="GO:0002638">
    <property type="term" value="P:negative regulation of immunoglobulin production"/>
    <property type="evidence" value="ECO:0007669"/>
    <property type="project" value="Ensembl"/>
</dbReference>
<reference evidence="17 18" key="1">
    <citation type="submission" date="2012-03" db="EMBL/GenBank/DDBJ databases">
        <title>Whole Genome Assembly of Papio anubis.</title>
        <authorList>
            <person name="Liu Y.L."/>
            <person name="Abraham K.A."/>
            <person name="Akbar H.A."/>
            <person name="Ali S.A."/>
            <person name="Anosike U.A."/>
            <person name="Aqrawi P.A."/>
            <person name="Arias F.A."/>
            <person name="Attaway T.A."/>
            <person name="Awwad R.A."/>
            <person name="Babu C.B."/>
            <person name="Bandaranaike D.B."/>
            <person name="Battles P.B."/>
            <person name="Bell A.B."/>
            <person name="Beltran B.B."/>
            <person name="Berhane-Mersha D.B."/>
            <person name="Bess C.B."/>
            <person name="Bickham C.B."/>
            <person name="Bolden T.B."/>
            <person name="Carter K.C."/>
            <person name="Chau D.C."/>
            <person name="Chavez A.C."/>
            <person name="Clerc-Blankenburg K.C."/>
            <person name="Coyle M.C."/>
            <person name="Dao M.D."/>
            <person name="Davila M.L.D."/>
            <person name="Davy-Carroll L.D."/>
            <person name="Denson S.D."/>
            <person name="Dinh H.D."/>
            <person name="Fernandez S.F."/>
            <person name="Fernando P.F."/>
            <person name="Forbes L.F."/>
            <person name="Francis C.F."/>
            <person name="Francisco L.F."/>
            <person name="Fu Q.F."/>
            <person name="Garcia-Iii R.G."/>
            <person name="Garrett T.G."/>
            <person name="Gross S.G."/>
            <person name="Gubbala S.G."/>
            <person name="Hirani K.H."/>
            <person name="Hogues M.H."/>
            <person name="Hollins B.H."/>
            <person name="Jackson L.J."/>
            <person name="Javaid M.J."/>
            <person name="Jhangiani S.J."/>
            <person name="Johnson A.J."/>
            <person name="Johnson B.J."/>
            <person name="Jones J.J."/>
            <person name="Joshi V.J."/>
            <person name="Kalu J.K."/>
            <person name="Khan N.K."/>
            <person name="Korchina V.K."/>
            <person name="Kovar C.K."/>
            <person name="Lago L.L."/>
            <person name="Lara F.L."/>
            <person name="Le T.-K.L."/>
            <person name="Lee S.L."/>
            <person name="Legall-Iii F.L."/>
            <person name="Lemon S.L."/>
            <person name="Liu J.L."/>
            <person name="Liu Y.-S.L."/>
            <person name="Liyanage D.L."/>
            <person name="Lopez J.L."/>
            <person name="Lorensuhewa L.L."/>
            <person name="Mata R.M."/>
            <person name="Mathew T.M."/>
            <person name="Mercado C.M."/>
            <person name="Mercado I.M."/>
            <person name="Morales K.M."/>
            <person name="Morgan M.M."/>
            <person name="Munidasa M.M."/>
            <person name="Ngo D.N."/>
            <person name="Nguyen L.N."/>
            <person name="Nguyen T.N."/>
            <person name="Nguyen N.N."/>
            <person name="Obregon M.O."/>
            <person name="Okwuonu G.O."/>
            <person name="Ongeri F.O."/>
            <person name="Onwere C.O."/>
            <person name="Osifeso I.O."/>
            <person name="Parra A.P."/>
            <person name="Patil S.P."/>
            <person name="Perez A.P."/>
            <person name="Perez Y.P."/>
            <person name="Pham C.P."/>
            <person name="Pu L.-L.P."/>
            <person name="Puazo M.P."/>
            <person name="Quiroz J.Q."/>
            <person name="Rouhana J.R."/>
            <person name="Ruiz M.R."/>
            <person name="Ruiz S.-J.R."/>
            <person name="Saada N.S."/>
            <person name="Santibanez J.S."/>
            <person name="Scheel M.S."/>
            <person name="Schneider B.S."/>
            <person name="Simmons D.S."/>
            <person name="Sisson I.S."/>
            <person name="Tang L.-Y.T."/>
            <person name="Thornton R.T."/>
            <person name="Tisius J.T."/>
            <person name="Toledanes G.T."/>
            <person name="Trejos Z.T."/>
            <person name="Usmani K.U."/>
            <person name="Varghese R.V."/>
            <person name="Vattathil S.V."/>
            <person name="Vee V.V."/>
            <person name="Walker D.W."/>
            <person name="Weissenberger G.W."/>
            <person name="White C.W."/>
            <person name="Williams A.W."/>
            <person name="Woodworth J.W."/>
            <person name="Wright R.W."/>
            <person name="Zhu Y.Z."/>
            <person name="Han Y.H."/>
            <person name="Newsham I.N."/>
            <person name="Nazareth L.N."/>
            <person name="Worley K.W."/>
            <person name="Muzny D.M."/>
            <person name="Rogers J.R."/>
            <person name="Gibbs R.G."/>
        </authorList>
    </citation>
    <scope>NUCLEOTIDE SEQUENCE [LARGE SCALE GENOMIC DNA]</scope>
</reference>
<evidence type="ECO:0000256" key="6">
    <source>
        <dbReference type="ARBA" id="ARBA00016804"/>
    </source>
</evidence>
<evidence type="ECO:0000256" key="5">
    <source>
        <dbReference type="ARBA" id="ARBA00007933"/>
    </source>
</evidence>
<comment type="subunit">
    <text evidence="15">Forms a 1:1:1 heterotrimeric complex with its primary high-affinity receptor IL1RL1 and the coreceptor IL1RAP. Interacts with cargo receptor TMED10; the interaction mediates the translocation from the cytoplasm into the ERGIC (endoplasmic reticulum-Golgi intermediate compartment) and thereby secretion.</text>
</comment>
<dbReference type="RefSeq" id="XP_017805363.1">
    <property type="nucleotide sequence ID" value="XM_017949874.3"/>
</dbReference>
<evidence type="ECO:0000313" key="17">
    <source>
        <dbReference type="Ensembl" id="ENSPANP00000019226.2"/>
    </source>
</evidence>
<dbReference type="GO" id="GO:0032436">
    <property type="term" value="P:positive regulation of proteasomal ubiquitin-dependent protein catabolic process"/>
    <property type="evidence" value="ECO:0007669"/>
    <property type="project" value="Ensembl"/>
</dbReference>
<dbReference type="CTD" id="90865"/>
<evidence type="ECO:0000256" key="4">
    <source>
        <dbReference type="ARBA" id="ARBA00004613"/>
    </source>
</evidence>
<evidence type="ECO:0000256" key="11">
    <source>
        <dbReference type="ARBA" id="ARBA00023163"/>
    </source>
</evidence>
<dbReference type="Gene3D" id="2.80.10.50">
    <property type="match status" value="1"/>
</dbReference>
<keyword evidence="8" id="KW-0963">Cytoplasm</keyword>
<dbReference type="GO" id="GO:0051897">
    <property type="term" value="P:positive regulation of phosphatidylinositol 3-kinase/protein kinase B signal transduction"/>
    <property type="evidence" value="ECO:0007669"/>
    <property type="project" value="Ensembl"/>
</dbReference>
<dbReference type="GO" id="GO:0005694">
    <property type="term" value="C:chromosome"/>
    <property type="evidence" value="ECO:0007669"/>
    <property type="project" value="UniProtKB-SubCell"/>
</dbReference>
<keyword evidence="12" id="KW-0539">Nucleus</keyword>
<keyword evidence="11" id="KW-0804">Transcription</keyword>
<dbReference type="GO" id="GO:0006606">
    <property type="term" value="P:protein import into nucleus"/>
    <property type="evidence" value="ECO:0007669"/>
    <property type="project" value="Ensembl"/>
</dbReference>
<evidence type="ECO:0000256" key="12">
    <source>
        <dbReference type="ARBA" id="ARBA00023242"/>
    </source>
</evidence>
<evidence type="ECO:0000256" key="15">
    <source>
        <dbReference type="ARBA" id="ARBA00046367"/>
    </source>
</evidence>
<dbReference type="GO" id="GO:0010186">
    <property type="term" value="P:positive regulation of cellular defense response"/>
    <property type="evidence" value="ECO:0007669"/>
    <property type="project" value="Ensembl"/>
</dbReference>
<dbReference type="GO" id="GO:0045348">
    <property type="term" value="P:positive regulation of MHC class II biosynthetic process"/>
    <property type="evidence" value="ECO:0007669"/>
    <property type="project" value="Ensembl"/>
</dbReference>
<feature type="domain" description="Interleukin 33 C-terminal" evidence="16">
    <location>
        <begin position="114"/>
        <end position="268"/>
    </location>
</feature>
<dbReference type="RefSeq" id="XP_021783199.1">
    <property type="nucleotide sequence ID" value="XM_021927507.2"/>
</dbReference>
<keyword evidence="10" id="KW-0964">Secreted</keyword>
<dbReference type="GO" id="GO:0045345">
    <property type="term" value="P:positive regulation of MHC class I biosynthetic process"/>
    <property type="evidence" value="ECO:0007669"/>
    <property type="project" value="Ensembl"/>
</dbReference>
<dbReference type="GO" id="GO:0032753">
    <property type="term" value="P:positive regulation of interleukin-4 production"/>
    <property type="evidence" value="ECO:0007669"/>
    <property type="project" value="Ensembl"/>
</dbReference>
<comment type="function">
    <text evidence="14">In quiescent endothelia the uncleaved form is constitutively and abundantly expressed, and acts as a chromatin-associated nuclear factor with transcriptional repressor properties, it may sequester nuclear NF-kappaB/RELA, lowering expression of its targets. This form is rapidely lost upon angiogenic or pro-inflammatory activation.</text>
</comment>
<dbReference type="CDD" id="cd23299">
    <property type="entry name" value="beta-trefoil_IL33"/>
    <property type="match status" value="1"/>
</dbReference>
<dbReference type="RefSeq" id="XP_017805367.1">
    <property type="nucleotide sequence ID" value="XM_017949878.3"/>
</dbReference>
<evidence type="ECO:0000256" key="14">
    <source>
        <dbReference type="ARBA" id="ARBA00045203"/>
    </source>
</evidence>
<dbReference type="Bgee" id="ENSPANG00000025179">
    <property type="expression patterns" value="Expressed in urinary bladder and 62 other cell types or tissues"/>
</dbReference>
<gene>
    <name evidence="17" type="primary">IL33</name>
</gene>
<dbReference type="GO" id="GO:0010467">
    <property type="term" value="P:gene expression"/>
    <property type="evidence" value="ECO:0007669"/>
    <property type="project" value="Ensembl"/>
</dbReference>
<evidence type="ECO:0000313" key="18">
    <source>
        <dbReference type="Proteomes" id="UP000028761"/>
    </source>
</evidence>
<comment type="similarity">
    <text evidence="5">Belongs to the IL-1 family. Highly divergent.</text>
</comment>
<dbReference type="GeneTree" id="ENSGT00390000005185"/>
<evidence type="ECO:0000256" key="2">
    <source>
        <dbReference type="ARBA" id="ARBA00004286"/>
    </source>
</evidence>
<dbReference type="GO" id="GO:0051607">
    <property type="term" value="P:defense response to virus"/>
    <property type="evidence" value="ECO:0007669"/>
    <property type="project" value="Ensembl"/>
</dbReference>
<dbReference type="GO" id="GO:0005615">
    <property type="term" value="C:extracellular space"/>
    <property type="evidence" value="ECO:0007669"/>
    <property type="project" value="UniProtKB-KW"/>
</dbReference>
<dbReference type="GeneID" id="100998690"/>
<evidence type="ECO:0000256" key="8">
    <source>
        <dbReference type="ARBA" id="ARBA00022490"/>
    </source>
</evidence>
<evidence type="ECO:0000256" key="1">
    <source>
        <dbReference type="ARBA" id="ARBA00004123"/>
    </source>
</evidence>
<dbReference type="GO" id="GO:0032722">
    <property type="term" value="P:positive regulation of chemokine production"/>
    <property type="evidence" value="ECO:0007669"/>
    <property type="project" value="Ensembl"/>
</dbReference>
<dbReference type="InterPro" id="IPR026145">
    <property type="entry name" value="IL-33"/>
</dbReference>
<dbReference type="GO" id="GO:0032689">
    <property type="term" value="P:negative regulation of type II interferon production"/>
    <property type="evidence" value="ECO:0007669"/>
    <property type="project" value="Ensembl"/>
</dbReference>
<accession>A0A096P1K1</accession>
<dbReference type="GO" id="GO:0000122">
    <property type="term" value="P:negative regulation of transcription by RNA polymerase II"/>
    <property type="evidence" value="ECO:0007669"/>
    <property type="project" value="Ensembl"/>
</dbReference>
<evidence type="ECO:0000256" key="10">
    <source>
        <dbReference type="ARBA" id="ARBA00022525"/>
    </source>
</evidence>
<dbReference type="GO" id="GO:0043491">
    <property type="term" value="P:phosphatidylinositol 3-kinase/protein kinase B signal transduction"/>
    <property type="evidence" value="ECO:0007669"/>
    <property type="project" value="Ensembl"/>
</dbReference>
<dbReference type="GO" id="GO:0050729">
    <property type="term" value="P:positive regulation of inflammatory response"/>
    <property type="evidence" value="ECO:0007669"/>
    <property type="project" value="Ensembl"/>
</dbReference>
<dbReference type="GO" id="GO:0106015">
    <property type="term" value="P:negative regulation of inflammatory response to wounding"/>
    <property type="evidence" value="ECO:0007669"/>
    <property type="project" value="Ensembl"/>
</dbReference>
<dbReference type="GO" id="GO:0030133">
    <property type="term" value="C:transport vesicle"/>
    <property type="evidence" value="ECO:0007669"/>
    <property type="project" value="UniProtKB-SubCell"/>
</dbReference>
<keyword evidence="18" id="KW-1185">Reference proteome</keyword>
<dbReference type="GO" id="GO:0032736">
    <property type="term" value="P:positive regulation of interleukin-13 production"/>
    <property type="evidence" value="ECO:0007669"/>
    <property type="project" value="Ensembl"/>
</dbReference>
<evidence type="ECO:0000256" key="13">
    <source>
        <dbReference type="ARBA" id="ARBA00023329"/>
    </source>
</evidence>
<dbReference type="RefSeq" id="XP_017805364.1">
    <property type="nucleotide sequence ID" value="XM_017949875.3"/>
</dbReference>
<dbReference type="GO" id="GO:0002830">
    <property type="term" value="P:positive regulation of type 2 immune response"/>
    <property type="evidence" value="ECO:0007669"/>
    <property type="project" value="Ensembl"/>
</dbReference>
<dbReference type="GO" id="GO:0032760">
    <property type="term" value="P:positive regulation of tumor necrosis factor production"/>
    <property type="evidence" value="ECO:0007669"/>
    <property type="project" value="Ensembl"/>
</dbReference>
<dbReference type="PANTHER" id="PTHR21114">
    <property type="entry name" value="DVS27 PROTEIN"/>
    <property type="match status" value="1"/>
</dbReference>
<dbReference type="GO" id="GO:0045944">
    <property type="term" value="P:positive regulation of transcription by RNA polymerase II"/>
    <property type="evidence" value="ECO:0007669"/>
    <property type="project" value="Ensembl"/>
</dbReference>
<evidence type="ECO:0000256" key="3">
    <source>
        <dbReference type="ARBA" id="ARBA00004398"/>
    </source>
</evidence>
<evidence type="ECO:0000256" key="9">
    <source>
        <dbReference type="ARBA" id="ARBA00022514"/>
    </source>
</evidence>
<protein>
    <recommendedName>
        <fullName evidence="6">Interleukin-33</fullName>
    </recommendedName>
</protein>
<dbReference type="GO" id="GO:0097191">
    <property type="term" value="P:extrinsic apoptotic signaling pathway"/>
    <property type="evidence" value="ECO:0007669"/>
    <property type="project" value="Ensembl"/>
</dbReference>
<dbReference type="GO" id="GO:0043032">
    <property type="term" value="P:positive regulation of macrophage activation"/>
    <property type="evidence" value="ECO:0007669"/>
    <property type="project" value="Ensembl"/>
</dbReference>
<dbReference type="GO" id="GO:1900017">
    <property type="term" value="P:positive regulation of cytokine production involved in inflammatory response"/>
    <property type="evidence" value="ECO:0007669"/>
    <property type="project" value="Ensembl"/>
</dbReference>
<dbReference type="KEGG" id="panu:100998690"/>
<evidence type="ECO:0000256" key="7">
    <source>
        <dbReference type="ARBA" id="ARBA00022454"/>
    </source>
</evidence>
<dbReference type="Proteomes" id="UP000028761">
    <property type="component" value="Chromosome 13"/>
</dbReference>
<reference evidence="17" key="3">
    <citation type="submission" date="2025-09" db="UniProtKB">
        <authorList>
            <consortium name="Ensembl"/>
        </authorList>
    </citation>
    <scope>IDENTIFICATION</scope>
</reference>
<dbReference type="PANTHER" id="PTHR21114:SF0">
    <property type="entry name" value="INTERLEUKIN-33"/>
    <property type="match status" value="1"/>
</dbReference>
<dbReference type="GO" id="GO:0120042">
    <property type="term" value="P:negative regulation of macrophage proliferation"/>
    <property type="evidence" value="ECO:0007669"/>
    <property type="project" value="Ensembl"/>
</dbReference>
<dbReference type="RefSeq" id="XP_017805366.1">
    <property type="nucleotide sequence ID" value="XM_017949877.3"/>
</dbReference>
<organism evidence="17 18">
    <name type="scientific">Papio anubis</name>
    <name type="common">Olive baboon</name>
    <dbReference type="NCBI Taxonomy" id="9555"/>
    <lineage>
        <taxon>Eukaryota</taxon>
        <taxon>Metazoa</taxon>
        <taxon>Chordata</taxon>
        <taxon>Craniata</taxon>
        <taxon>Vertebrata</taxon>
        <taxon>Euteleostomi</taxon>
        <taxon>Mammalia</taxon>
        <taxon>Eutheria</taxon>
        <taxon>Euarchontoglires</taxon>
        <taxon>Primates</taxon>
        <taxon>Haplorrhini</taxon>
        <taxon>Catarrhini</taxon>
        <taxon>Cercopithecidae</taxon>
        <taxon>Cercopithecinae</taxon>
        <taxon>Papio</taxon>
    </lineage>
</organism>
<dbReference type="GO" id="GO:0061518">
    <property type="term" value="P:microglial cell proliferation"/>
    <property type="evidence" value="ECO:0007669"/>
    <property type="project" value="Ensembl"/>
</dbReference>
<dbReference type="OMA" id="KTACYFR"/>
<dbReference type="RefSeq" id="XP_009187058.1">
    <property type="nucleotide sequence ID" value="XM_009188794.4"/>
</dbReference>
<dbReference type="GO" id="GO:0038172">
    <property type="term" value="P:interleukin-33-mediated signaling pathway"/>
    <property type="evidence" value="ECO:0007669"/>
    <property type="project" value="Ensembl"/>
</dbReference>
<dbReference type="Ensembl" id="ENSPANT00000025663.4">
    <property type="protein sequence ID" value="ENSPANP00000019226.2"/>
    <property type="gene ID" value="ENSPANG00000025179.4"/>
</dbReference>
<dbReference type="GO" id="GO:0002112">
    <property type="term" value="F:interleukin-33 receptor binding"/>
    <property type="evidence" value="ECO:0007669"/>
    <property type="project" value="Ensembl"/>
</dbReference>
<keyword evidence="13" id="KW-0968">Cytoplasmic vesicle</keyword>
<dbReference type="STRING" id="9555.ENSPANP00000019226"/>
<dbReference type="GO" id="GO:0002686">
    <property type="term" value="P:negative regulation of leukocyte migration"/>
    <property type="evidence" value="ECO:0007669"/>
    <property type="project" value="Ensembl"/>
</dbReference>
<dbReference type="GO" id="GO:0032755">
    <property type="term" value="P:positive regulation of interleukin-6 production"/>
    <property type="evidence" value="ECO:0007669"/>
    <property type="project" value="Ensembl"/>
</dbReference>
<keyword evidence="9" id="KW-0202">Cytokine</keyword>
<dbReference type="OrthoDB" id="9836513at2759"/>
<dbReference type="GO" id="GO:0005654">
    <property type="term" value="C:nucleoplasm"/>
    <property type="evidence" value="ECO:0007669"/>
    <property type="project" value="Ensembl"/>
</dbReference>
<dbReference type="GO" id="GO:0002826">
    <property type="term" value="P:negative regulation of T-helper 1 type immune response"/>
    <property type="evidence" value="ECO:0007669"/>
    <property type="project" value="Ensembl"/>
</dbReference>
<dbReference type="GO" id="GO:0140367">
    <property type="term" value="P:antibacterial innate immune response"/>
    <property type="evidence" value="ECO:0007669"/>
    <property type="project" value="Ensembl"/>
</dbReference>
<dbReference type="AlphaFoldDB" id="A0A096P1K1"/>
<dbReference type="GO" id="GO:0005125">
    <property type="term" value="F:cytokine activity"/>
    <property type="evidence" value="ECO:0007669"/>
    <property type="project" value="UniProtKB-KW"/>
</dbReference>
<sequence length="270" mass="30382">MKPKMKYSTNKISTAKRKNTASKALCFKLGKSQQKAKEVCHVYFTKLRSGLTIKKEACYFRRETTKRPSLKTGGKHKGHVVLAACQQQSTVECFAFGISGVPKYTRALHDSSITGISPITESLASLSTYNDQSITFALEDESYEIYVEDLKKDKKKDKVLLSYYESQHPSSESGDGVDGKMLMVTLSPTKDCWLQANNKEHSVELHKCEKPLPDQAFFVLHNESFNCVSFECKTDPGVFIGVKDNHLALIKVDYSENLGRENILFKLSEI</sequence>
<keyword evidence="7" id="KW-0158">Chromosome</keyword>
<dbReference type="GO" id="GO:0010560">
    <property type="term" value="P:positive regulation of glycoprotein biosynthetic process"/>
    <property type="evidence" value="ECO:0007669"/>
    <property type="project" value="Ensembl"/>
</dbReference>
<dbReference type="RefSeq" id="XP_003911774.1">
    <property type="nucleotide sequence ID" value="XM_003911725.5"/>
</dbReference>
<name>A0A096P1K1_PAPAN</name>
<dbReference type="RefSeq" id="XP_017805365.1">
    <property type="nucleotide sequence ID" value="XM_017949876.3"/>
</dbReference>
<dbReference type="GO" id="GO:0090594">
    <property type="term" value="P:inflammatory response to wounding"/>
    <property type="evidence" value="ECO:0007669"/>
    <property type="project" value="Ensembl"/>
</dbReference>
<dbReference type="InterPro" id="IPR053902">
    <property type="entry name" value="IL33_C"/>
</dbReference>
<dbReference type="Pfam" id="PF15095">
    <property type="entry name" value="IL33_bt"/>
    <property type="match status" value="1"/>
</dbReference>
<dbReference type="GO" id="GO:0042092">
    <property type="term" value="P:type 2 immune response"/>
    <property type="evidence" value="ECO:0007669"/>
    <property type="project" value="Ensembl"/>
</dbReference>
<dbReference type="GO" id="GO:0032754">
    <property type="term" value="P:positive regulation of interleukin-5 production"/>
    <property type="evidence" value="ECO:0007669"/>
    <property type="project" value="Ensembl"/>
</dbReference>
<comment type="subcellular location">
    <subcellularLocation>
        <location evidence="2">Chromosome</location>
    </subcellularLocation>
    <subcellularLocation>
        <location evidence="3">Cytoplasmic vesicle</location>
        <location evidence="3">Secretory vesicle</location>
    </subcellularLocation>
    <subcellularLocation>
        <location evidence="1">Nucleus</location>
    </subcellularLocation>
    <subcellularLocation>
        <location evidence="4">Secreted</location>
    </subcellularLocation>
</comment>
<dbReference type="GO" id="GO:0002282">
    <property type="term" value="P:microglial cell activation involved in immune response"/>
    <property type="evidence" value="ECO:0007669"/>
    <property type="project" value="Ensembl"/>
</dbReference>
<dbReference type="eggNOG" id="ENOG502RW83">
    <property type="taxonomic scope" value="Eukaryota"/>
</dbReference>
<dbReference type="FunFam" id="2.80.10.50:FF:000052">
    <property type="entry name" value="Interleukin 33"/>
    <property type="match status" value="1"/>
</dbReference>
<dbReference type="ExpressionAtlas" id="A0A096P1K1">
    <property type="expression patterns" value="baseline"/>
</dbReference>
<reference evidence="17" key="2">
    <citation type="submission" date="2025-08" db="UniProtKB">
        <authorList>
            <consortium name="Ensembl"/>
        </authorList>
    </citation>
    <scope>IDENTIFICATION</scope>
</reference>